<dbReference type="InterPro" id="IPR026660">
    <property type="entry name" value="PRA-CH"/>
</dbReference>
<feature type="region of interest" description="Phosphoribosyl-ATP pyrophosphohydrolase" evidence="15">
    <location>
        <begin position="175"/>
        <end position="267"/>
    </location>
</feature>
<dbReference type="GO" id="GO:0004636">
    <property type="term" value="F:phosphoribosyl-ATP diphosphatase activity"/>
    <property type="evidence" value="ECO:0007669"/>
    <property type="project" value="UniProtKB-UniRule"/>
</dbReference>
<dbReference type="UniPathway" id="UPA00031">
    <property type="reaction ID" value="UER00007"/>
</dbReference>
<dbReference type="HAMAP" id="MF_01020">
    <property type="entry name" value="HisE"/>
    <property type="match status" value="1"/>
</dbReference>
<evidence type="ECO:0000256" key="3">
    <source>
        <dbReference type="ARBA" id="ARBA00004496"/>
    </source>
</evidence>
<feature type="region of interest" description="Phosphoribosyl-AMP cyclohydrolase" evidence="15">
    <location>
        <begin position="1"/>
        <end position="174"/>
    </location>
</feature>
<dbReference type="HAMAP" id="MF_01019">
    <property type="entry name" value="HisIE"/>
    <property type="match status" value="1"/>
</dbReference>
<comment type="similarity">
    <text evidence="7 15">In the N-terminal section; belongs to the PRA-CH family.</text>
</comment>
<dbReference type="GO" id="GO:0000105">
    <property type="term" value="P:L-histidine biosynthetic process"/>
    <property type="evidence" value="ECO:0007669"/>
    <property type="project" value="UniProtKB-UniRule"/>
</dbReference>
<evidence type="ECO:0000256" key="2">
    <source>
        <dbReference type="ARBA" id="ARBA00001460"/>
    </source>
</evidence>
<dbReference type="HAMAP" id="MF_01021">
    <property type="entry name" value="HisI"/>
    <property type="match status" value="1"/>
</dbReference>
<organism evidence="18 19">
    <name type="scientific">Desulfofundulus thermobenzoicus</name>
    <dbReference type="NCBI Taxonomy" id="29376"/>
    <lineage>
        <taxon>Bacteria</taxon>
        <taxon>Bacillati</taxon>
        <taxon>Bacillota</taxon>
        <taxon>Clostridia</taxon>
        <taxon>Eubacteriales</taxon>
        <taxon>Peptococcaceae</taxon>
        <taxon>Desulfofundulus</taxon>
    </lineage>
</organism>
<proteinExistence type="inferred from homology"/>
<dbReference type="GO" id="GO:0005524">
    <property type="term" value="F:ATP binding"/>
    <property type="evidence" value="ECO:0007669"/>
    <property type="project" value="UniProtKB-KW"/>
</dbReference>
<dbReference type="InterPro" id="IPR021130">
    <property type="entry name" value="PRib-ATP_PPHydrolase-like"/>
</dbReference>
<comment type="pathway">
    <text evidence="4 15">Amino-acid biosynthesis; L-histidine biosynthesis; L-histidine from 5-phospho-alpha-D-ribose 1-diphosphate: step 3/9.</text>
</comment>
<dbReference type="RefSeq" id="WP_152948350.1">
    <property type="nucleotide sequence ID" value="NZ_WHYR01000077.1"/>
</dbReference>
<dbReference type="NCBIfam" id="NF000768">
    <property type="entry name" value="PRK00051.1"/>
    <property type="match status" value="1"/>
</dbReference>
<feature type="region of interest" description="Disordered" evidence="16">
    <location>
        <begin position="132"/>
        <end position="171"/>
    </location>
</feature>
<keyword evidence="10 15" id="KW-0547">Nucleotide-binding</keyword>
<dbReference type="PANTHER" id="PTHR42945">
    <property type="entry name" value="HISTIDINE BIOSYNTHESIS BIFUNCTIONAL PROTEIN"/>
    <property type="match status" value="1"/>
</dbReference>
<dbReference type="OrthoDB" id="9795769at2"/>
<keyword evidence="12 15" id="KW-0067">ATP-binding</keyword>
<keyword evidence="19" id="KW-1185">Reference proteome</keyword>
<comment type="caution">
    <text evidence="18">The sequence shown here is derived from an EMBL/GenBank/DDBJ whole genome shotgun (WGS) entry which is preliminary data.</text>
</comment>
<evidence type="ECO:0000313" key="18">
    <source>
        <dbReference type="EMBL" id="MQL53900.1"/>
    </source>
</evidence>
<dbReference type="CDD" id="cd11534">
    <property type="entry name" value="NTP-PPase_HisIE_like"/>
    <property type="match status" value="1"/>
</dbReference>
<dbReference type="InterPro" id="IPR038019">
    <property type="entry name" value="PRib_AMP_CycHydrolase_sf"/>
</dbReference>
<keyword evidence="14 15" id="KW-0511">Multifunctional enzyme</keyword>
<keyword evidence="9 15" id="KW-0028">Amino-acid biosynthesis</keyword>
<dbReference type="GO" id="GO:0005737">
    <property type="term" value="C:cytoplasm"/>
    <property type="evidence" value="ECO:0007669"/>
    <property type="project" value="UniProtKB-SubCell"/>
</dbReference>
<evidence type="ECO:0000256" key="8">
    <source>
        <dbReference type="ARBA" id="ARBA00022490"/>
    </source>
</evidence>
<comment type="subcellular location">
    <subcellularLocation>
        <location evidence="3 15">Cytoplasm</location>
    </subcellularLocation>
</comment>
<evidence type="ECO:0000256" key="16">
    <source>
        <dbReference type="SAM" id="MobiDB-lite"/>
    </source>
</evidence>
<evidence type="ECO:0000256" key="7">
    <source>
        <dbReference type="ARBA" id="ARBA00008299"/>
    </source>
</evidence>
<name>A0A6N7IUZ0_9FIRM</name>
<dbReference type="Proteomes" id="UP000441717">
    <property type="component" value="Unassembled WGS sequence"/>
</dbReference>
<dbReference type="SUPFAM" id="SSF141734">
    <property type="entry name" value="HisI-like"/>
    <property type="match status" value="1"/>
</dbReference>
<evidence type="ECO:0000256" key="6">
    <source>
        <dbReference type="ARBA" id="ARBA00007731"/>
    </source>
</evidence>
<comment type="catalytic activity">
    <reaction evidence="1 15">
        <text>1-(5-phospho-beta-D-ribosyl)-5'-AMP + H2O = 1-(5-phospho-beta-D-ribosyl)-5-[(5-phospho-beta-D-ribosylamino)methylideneamino]imidazole-4-carboxamide</text>
        <dbReference type="Rhea" id="RHEA:20049"/>
        <dbReference type="ChEBI" id="CHEBI:15377"/>
        <dbReference type="ChEBI" id="CHEBI:58435"/>
        <dbReference type="ChEBI" id="CHEBI:59457"/>
        <dbReference type="EC" id="3.5.4.19"/>
    </reaction>
</comment>
<dbReference type="Pfam" id="PF01502">
    <property type="entry name" value="PRA-CH"/>
    <property type="match status" value="1"/>
</dbReference>
<dbReference type="AlphaFoldDB" id="A0A6N7IUZ0"/>
<keyword evidence="8 15" id="KW-0963">Cytoplasm</keyword>
<gene>
    <name evidence="15 18" type="primary">hisI</name>
    <name evidence="15" type="synonym">hisIE</name>
    <name evidence="18" type="ORF">GFC01_16880</name>
</gene>
<dbReference type="PANTHER" id="PTHR42945:SF1">
    <property type="entry name" value="HISTIDINE BIOSYNTHESIS BIFUNCTIONAL PROTEIN HIS7"/>
    <property type="match status" value="1"/>
</dbReference>
<dbReference type="InterPro" id="IPR023019">
    <property type="entry name" value="His_synth_HisIE"/>
</dbReference>
<dbReference type="Gene3D" id="3.10.20.810">
    <property type="entry name" value="Phosphoribosyl-AMP cyclohydrolase"/>
    <property type="match status" value="1"/>
</dbReference>
<evidence type="ECO:0000256" key="1">
    <source>
        <dbReference type="ARBA" id="ARBA00000024"/>
    </source>
</evidence>
<evidence type="ECO:0000256" key="4">
    <source>
        <dbReference type="ARBA" id="ARBA00005169"/>
    </source>
</evidence>
<dbReference type="FunFam" id="1.10.287.1080:FF:000002">
    <property type="entry name" value="Histidine biosynthesis bifunctional protein HisIE"/>
    <property type="match status" value="1"/>
</dbReference>
<feature type="domain" description="Phosphoribosyl-AMP cyclohydrolase" evidence="17">
    <location>
        <begin position="30"/>
        <end position="103"/>
    </location>
</feature>
<accession>A0A6N7IUZ0</accession>
<evidence type="ECO:0000313" key="19">
    <source>
        <dbReference type="Proteomes" id="UP000441717"/>
    </source>
</evidence>
<evidence type="ECO:0000256" key="9">
    <source>
        <dbReference type="ARBA" id="ARBA00022605"/>
    </source>
</evidence>
<comment type="catalytic activity">
    <reaction evidence="2 15">
        <text>1-(5-phospho-beta-D-ribosyl)-ATP + H2O = 1-(5-phospho-beta-D-ribosyl)-5'-AMP + diphosphate + H(+)</text>
        <dbReference type="Rhea" id="RHEA:22828"/>
        <dbReference type="ChEBI" id="CHEBI:15377"/>
        <dbReference type="ChEBI" id="CHEBI:15378"/>
        <dbReference type="ChEBI" id="CHEBI:33019"/>
        <dbReference type="ChEBI" id="CHEBI:59457"/>
        <dbReference type="ChEBI" id="CHEBI:73183"/>
        <dbReference type="EC" id="3.6.1.31"/>
    </reaction>
</comment>
<dbReference type="Gene3D" id="1.10.287.1080">
    <property type="entry name" value="MazG-like"/>
    <property type="match status" value="1"/>
</dbReference>
<dbReference type="InterPro" id="IPR008179">
    <property type="entry name" value="HisE"/>
</dbReference>
<evidence type="ECO:0000256" key="10">
    <source>
        <dbReference type="ARBA" id="ARBA00022741"/>
    </source>
</evidence>
<comment type="similarity">
    <text evidence="6 15">In the C-terminal section; belongs to the PRA-PH family.</text>
</comment>
<dbReference type="InterPro" id="IPR002496">
    <property type="entry name" value="PRib_AMP_CycHydrolase_dom"/>
</dbReference>
<evidence type="ECO:0000259" key="17">
    <source>
        <dbReference type="Pfam" id="PF01502"/>
    </source>
</evidence>
<evidence type="ECO:0000256" key="15">
    <source>
        <dbReference type="HAMAP-Rule" id="MF_01019"/>
    </source>
</evidence>
<reference evidence="18 19" key="1">
    <citation type="submission" date="2019-10" db="EMBL/GenBank/DDBJ databases">
        <title>Comparative genomics of sulfur disproportionating microorganisms.</title>
        <authorList>
            <person name="Ward L.M."/>
            <person name="Bertran E."/>
            <person name="Johnston D."/>
        </authorList>
    </citation>
    <scope>NUCLEOTIDE SEQUENCE [LARGE SCALE GENOMIC DNA]</scope>
    <source>
        <strain evidence="18 19">DSM 14055</strain>
    </source>
</reference>
<dbReference type="FunFam" id="3.10.20.810:FF:000001">
    <property type="entry name" value="Histidine biosynthesis bifunctional protein HisIE"/>
    <property type="match status" value="1"/>
</dbReference>
<dbReference type="GO" id="GO:0004635">
    <property type="term" value="F:phosphoribosyl-AMP cyclohydrolase activity"/>
    <property type="evidence" value="ECO:0007669"/>
    <property type="project" value="UniProtKB-UniRule"/>
</dbReference>
<dbReference type="EMBL" id="WHYR01000077">
    <property type="protein sequence ID" value="MQL53900.1"/>
    <property type="molecule type" value="Genomic_DNA"/>
</dbReference>
<dbReference type="Pfam" id="PF01503">
    <property type="entry name" value="PRA-PH"/>
    <property type="match status" value="1"/>
</dbReference>
<dbReference type="SUPFAM" id="SSF101386">
    <property type="entry name" value="all-alpha NTP pyrophosphatases"/>
    <property type="match status" value="1"/>
</dbReference>
<keyword evidence="11 15" id="KW-0378">Hydrolase</keyword>
<evidence type="ECO:0000256" key="12">
    <source>
        <dbReference type="ARBA" id="ARBA00022840"/>
    </source>
</evidence>
<evidence type="ECO:0000256" key="5">
    <source>
        <dbReference type="ARBA" id="ARBA00005204"/>
    </source>
</evidence>
<sequence>MTFDASSLKYDSQGLVPAIIQDADSGTVLMMAYMNREAVEKTLLSGETWFWSRSRQQLWHKGETSGNVQRVQEVAYDCDRDTLLIKVKQKGAACHEGYFTCFHYRVTETGEVAVVGERQFDPEAVYGPAARARANPPAAEGGDAPRTPGENGPLEKGGAGQAALQGPSPASSRVLEELYRVIRDRQEKRPAGSYTAKLFNKGLDKMLEKLGEETTELIIEAKNRDREEVIEEAADLLYHLLVVLAEQGITPADVFAELAERREPPRL</sequence>
<dbReference type="NCBIfam" id="TIGR03188">
    <property type="entry name" value="histidine_hisI"/>
    <property type="match status" value="1"/>
</dbReference>
<dbReference type="EC" id="3.5.4.19" evidence="15"/>
<comment type="pathway">
    <text evidence="5 15">Amino-acid biosynthesis; L-histidine biosynthesis; L-histidine from 5-phospho-alpha-D-ribose 1-diphosphate: step 2/9.</text>
</comment>
<evidence type="ECO:0000256" key="14">
    <source>
        <dbReference type="ARBA" id="ARBA00023268"/>
    </source>
</evidence>
<dbReference type="EC" id="3.6.1.31" evidence="15"/>
<evidence type="ECO:0000256" key="13">
    <source>
        <dbReference type="ARBA" id="ARBA00023102"/>
    </source>
</evidence>
<protein>
    <recommendedName>
        <fullName evidence="15">Histidine biosynthesis bifunctional protein HisIE</fullName>
    </recommendedName>
    <domain>
        <recommendedName>
            <fullName evidence="15">Phosphoribosyl-AMP cyclohydrolase</fullName>
            <shortName evidence="15">PRA-CH</shortName>
            <ecNumber evidence="15">3.5.4.19</ecNumber>
        </recommendedName>
    </domain>
    <domain>
        <recommendedName>
            <fullName evidence="15">Phosphoribosyl-ATP pyrophosphatase</fullName>
            <shortName evidence="15">PRA-PH</shortName>
            <ecNumber evidence="15">3.6.1.31</ecNumber>
        </recommendedName>
    </domain>
</protein>
<keyword evidence="13 15" id="KW-0368">Histidine biosynthesis</keyword>
<evidence type="ECO:0000256" key="11">
    <source>
        <dbReference type="ARBA" id="ARBA00022801"/>
    </source>
</evidence>